<dbReference type="AlphaFoldDB" id="A0ABD6SFH0"/>
<comment type="caution">
    <text evidence="1">The sequence shown here is derived from an EMBL/GenBank/DDBJ whole genome shotgun (WGS) entry which is preliminary data.</text>
</comment>
<proteinExistence type="predicted"/>
<accession>A0ABD6SFH0</accession>
<name>A0ABD6SFH0_BACTU</name>
<sequence>MWILVAGRMSQSIAEEMRQVSGISIIGVENVGDLCYTLEVQGNGAFQKVVGAVVVDPSIDSLKDWGGVQVLANRLPHVDVHIVNRFPKLSPSLDMFPQNVQVHAVEKEGQVAVSQLLRVVVDGEETRKALESVKELEKQMLGGEQELVASL</sequence>
<evidence type="ECO:0000313" key="1">
    <source>
        <dbReference type="EMBL" id="PER55678.1"/>
    </source>
</evidence>
<protein>
    <submittedName>
        <fullName evidence="1">Uncharacterized protein</fullName>
    </submittedName>
</protein>
<gene>
    <name evidence="1" type="ORF">CN495_07955</name>
</gene>
<evidence type="ECO:0000313" key="2">
    <source>
        <dbReference type="Proteomes" id="UP000219897"/>
    </source>
</evidence>
<organism evidence="1 2">
    <name type="scientific">Bacillus thuringiensis</name>
    <dbReference type="NCBI Taxonomy" id="1428"/>
    <lineage>
        <taxon>Bacteria</taxon>
        <taxon>Bacillati</taxon>
        <taxon>Bacillota</taxon>
        <taxon>Bacilli</taxon>
        <taxon>Bacillales</taxon>
        <taxon>Bacillaceae</taxon>
        <taxon>Bacillus</taxon>
        <taxon>Bacillus cereus group</taxon>
    </lineage>
</organism>
<reference evidence="1 2" key="1">
    <citation type="submission" date="2017-09" db="EMBL/GenBank/DDBJ databases">
        <title>Large-scale bioinformatics analysis of Bacillus genomes uncovers conserved roles of natural products in bacterial physiology.</title>
        <authorList>
            <consortium name="Agbiome Team Llc"/>
            <person name="Bleich R.M."/>
            <person name="Kirk G.J."/>
            <person name="Santa Maria K.C."/>
            <person name="Allen S.E."/>
            <person name="Farag S."/>
            <person name="Shank E.A."/>
            <person name="Bowers A."/>
        </authorList>
    </citation>
    <scope>NUCLEOTIDE SEQUENCE [LARGE SCALE GENOMIC DNA]</scope>
    <source>
        <strain evidence="1 2">AFS005140</strain>
    </source>
</reference>
<dbReference type="EMBL" id="NTYF01000023">
    <property type="protein sequence ID" value="PER55678.1"/>
    <property type="molecule type" value="Genomic_DNA"/>
</dbReference>
<dbReference type="Proteomes" id="UP000219897">
    <property type="component" value="Unassembled WGS sequence"/>
</dbReference>
<dbReference type="RefSeq" id="WP_098317019.1">
    <property type="nucleotide sequence ID" value="NZ_NTYF01000023.1"/>
</dbReference>